<feature type="compositionally biased region" description="Basic and acidic residues" evidence="1">
    <location>
        <begin position="32"/>
        <end position="47"/>
    </location>
</feature>
<gene>
    <name evidence="2" type="ORF">AVEN_214378_1</name>
</gene>
<feature type="compositionally biased region" description="Acidic residues" evidence="1">
    <location>
        <begin position="48"/>
        <end position="58"/>
    </location>
</feature>
<dbReference type="Proteomes" id="UP000499080">
    <property type="component" value="Unassembled WGS sequence"/>
</dbReference>
<comment type="caution">
    <text evidence="2">The sequence shown here is derived from an EMBL/GenBank/DDBJ whole genome shotgun (WGS) entry which is preliminary data.</text>
</comment>
<name>A0A4Y2HNU0_ARAVE</name>
<dbReference type="OrthoDB" id="6779804at2759"/>
<evidence type="ECO:0000313" key="3">
    <source>
        <dbReference type="Proteomes" id="UP000499080"/>
    </source>
</evidence>
<proteinExistence type="predicted"/>
<organism evidence="2 3">
    <name type="scientific">Araneus ventricosus</name>
    <name type="common">Orbweaver spider</name>
    <name type="synonym">Epeira ventricosa</name>
    <dbReference type="NCBI Taxonomy" id="182803"/>
    <lineage>
        <taxon>Eukaryota</taxon>
        <taxon>Metazoa</taxon>
        <taxon>Ecdysozoa</taxon>
        <taxon>Arthropoda</taxon>
        <taxon>Chelicerata</taxon>
        <taxon>Arachnida</taxon>
        <taxon>Araneae</taxon>
        <taxon>Araneomorphae</taxon>
        <taxon>Entelegynae</taxon>
        <taxon>Araneoidea</taxon>
        <taxon>Araneidae</taxon>
        <taxon>Araneus</taxon>
    </lineage>
</organism>
<keyword evidence="3" id="KW-1185">Reference proteome</keyword>
<dbReference type="AlphaFoldDB" id="A0A4Y2HNU0"/>
<feature type="region of interest" description="Disordered" evidence="1">
    <location>
        <begin position="22"/>
        <end position="68"/>
    </location>
</feature>
<evidence type="ECO:0008006" key="4">
    <source>
        <dbReference type="Google" id="ProtNLM"/>
    </source>
</evidence>
<sequence length="111" mass="12632">MPTPYEKEMEHLSILLVEVETDSDFDNGPGDVLEKKFSDHENFSEHDTESEEDGDSGSEEVMNSEWLSSKDGVQWRKTKFRQDIRTRCHNIVSQLPGTKGTAKDVTNLVKS</sequence>
<protein>
    <recommendedName>
        <fullName evidence="4">PiggyBac transposable element-derived protein domain-containing protein</fullName>
    </recommendedName>
</protein>
<dbReference type="EMBL" id="BGPR01002059">
    <property type="protein sequence ID" value="GBM67047.1"/>
    <property type="molecule type" value="Genomic_DNA"/>
</dbReference>
<accession>A0A4Y2HNU0</accession>
<evidence type="ECO:0000256" key="1">
    <source>
        <dbReference type="SAM" id="MobiDB-lite"/>
    </source>
</evidence>
<reference evidence="2 3" key="1">
    <citation type="journal article" date="2019" name="Sci. Rep.">
        <title>Orb-weaving spider Araneus ventricosus genome elucidates the spidroin gene catalogue.</title>
        <authorList>
            <person name="Kono N."/>
            <person name="Nakamura H."/>
            <person name="Ohtoshi R."/>
            <person name="Moran D.A.P."/>
            <person name="Shinohara A."/>
            <person name="Yoshida Y."/>
            <person name="Fujiwara M."/>
            <person name="Mori M."/>
            <person name="Tomita M."/>
            <person name="Arakawa K."/>
        </authorList>
    </citation>
    <scope>NUCLEOTIDE SEQUENCE [LARGE SCALE GENOMIC DNA]</scope>
</reference>
<evidence type="ECO:0000313" key="2">
    <source>
        <dbReference type="EMBL" id="GBM67047.1"/>
    </source>
</evidence>